<evidence type="ECO:0000313" key="3">
    <source>
        <dbReference type="Proteomes" id="UP000192674"/>
    </source>
</evidence>
<dbReference type="EMBL" id="FWXV01000012">
    <property type="protein sequence ID" value="SMD25937.1"/>
    <property type="molecule type" value="Genomic_DNA"/>
</dbReference>
<keyword evidence="3" id="KW-1185">Reference proteome</keyword>
<accession>A0A1W2FVE0</accession>
<gene>
    <name evidence="2" type="ORF">SAMN05661093_09515</name>
</gene>
<evidence type="ECO:0000313" key="2">
    <source>
        <dbReference type="EMBL" id="SMD25937.1"/>
    </source>
</evidence>
<protein>
    <recommendedName>
        <fullName evidence="4">Alkaline shock response membrane anchor protein AmaP</fullName>
    </recommendedName>
</protein>
<feature type="transmembrane region" description="Helical" evidence="1">
    <location>
        <begin position="55"/>
        <end position="77"/>
    </location>
</feature>
<sequence>MSSLNRPARLNRWVLALCGIVLLIAGGLALSAHFGLLPWLPATSPLVAGTALPPTWVLILTAATAVLLGLLCLRWLAAQLIRRPKTTTWRLDTEPEHGRTTLSADVAVAPLVSDITAYHGVHAVSAVLAGQQDNPTLVLTIRANHGTDLNAVRRQINQHGIPRLRQALDLPSLPVWTEFRYTSKTAPRAL</sequence>
<evidence type="ECO:0008006" key="4">
    <source>
        <dbReference type="Google" id="ProtNLM"/>
    </source>
</evidence>
<name>A0A1W2FVE0_KIBAR</name>
<organism evidence="2 3">
    <name type="scientific">Kibdelosporangium aridum</name>
    <dbReference type="NCBI Taxonomy" id="2030"/>
    <lineage>
        <taxon>Bacteria</taxon>
        <taxon>Bacillati</taxon>
        <taxon>Actinomycetota</taxon>
        <taxon>Actinomycetes</taxon>
        <taxon>Pseudonocardiales</taxon>
        <taxon>Pseudonocardiaceae</taxon>
        <taxon>Kibdelosporangium</taxon>
    </lineage>
</organism>
<evidence type="ECO:0000256" key="1">
    <source>
        <dbReference type="SAM" id="Phobius"/>
    </source>
</evidence>
<keyword evidence="1" id="KW-1133">Transmembrane helix</keyword>
<dbReference type="Proteomes" id="UP000192674">
    <property type="component" value="Unassembled WGS sequence"/>
</dbReference>
<keyword evidence="1" id="KW-0812">Transmembrane</keyword>
<dbReference type="AlphaFoldDB" id="A0A1W2FVE0"/>
<reference evidence="2 3" key="1">
    <citation type="submission" date="2017-04" db="EMBL/GenBank/DDBJ databases">
        <authorList>
            <person name="Afonso C.L."/>
            <person name="Miller P.J."/>
            <person name="Scott M.A."/>
            <person name="Spackman E."/>
            <person name="Goraichik I."/>
            <person name="Dimitrov K.M."/>
            <person name="Suarez D.L."/>
            <person name="Swayne D.E."/>
        </authorList>
    </citation>
    <scope>NUCLEOTIDE SEQUENCE [LARGE SCALE GENOMIC DNA]</scope>
    <source>
        <strain evidence="2 3">DSM 43828</strain>
    </source>
</reference>
<proteinExistence type="predicted"/>
<dbReference type="OrthoDB" id="3363827at2"/>
<keyword evidence="1" id="KW-0472">Membrane</keyword>
<dbReference type="RefSeq" id="WP_084433739.1">
    <property type="nucleotide sequence ID" value="NZ_FWXV01000012.1"/>
</dbReference>